<sequence length="125" mass="13559">MKFSQSSFTSSSASAPPTLCGYPGCPEPAPLKCSRCKETRYYSKDHQTFHWKVFDVLEVVSAEGGGVSLEQQVLTITKSEDLAKLQALAKLCSPDLFQDWTLGIAANRRIVEVLAIGGLSYGKNG</sequence>
<dbReference type="AlphaFoldDB" id="A0A9W7AGN6"/>
<name>A0A9W7AGN6_9STRA</name>
<dbReference type="EMBL" id="BRXW01000617">
    <property type="protein sequence ID" value="GMH70246.1"/>
    <property type="molecule type" value="Genomic_DNA"/>
</dbReference>
<gene>
    <name evidence="6" type="ORF">TrLO_g1615</name>
</gene>
<dbReference type="Proteomes" id="UP001165122">
    <property type="component" value="Unassembled WGS sequence"/>
</dbReference>
<feature type="domain" description="MYND-type" evidence="5">
    <location>
        <begin position="25"/>
        <end position="52"/>
    </location>
</feature>
<evidence type="ECO:0000256" key="2">
    <source>
        <dbReference type="ARBA" id="ARBA00022771"/>
    </source>
</evidence>
<evidence type="ECO:0000256" key="1">
    <source>
        <dbReference type="ARBA" id="ARBA00022723"/>
    </source>
</evidence>
<dbReference type="Gene3D" id="6.10.140.2220">
    <property type="match status" value="1"/>
</dbReference>
<dbReference type="SUPFAM" id="SSF144232">
    <property type="entry name" value="HIT/MYND zinc finger-like"/>
    <property type="match status" value="1"/>
</dbReference>
<dbReference type="Pfam" id="PF01753">
    <property type="entry name" value="zf-MYND"/>
    <property type="match status" value="1"/>
</dbReference>
<accession>A0A9W7AGN6</accession>
<evidence type="ECO:0000313" key="6">
    <source>
        <dbReference type="EMBL" id="GMH70246.1"/>
    </source>
</evidence>
<reference evidence="7" key="1">
    <citation type="journal article" date="2023" name="Commun. Biol.">
        <title>Genome analysis of Parmales, the sister group of diatoms, reveals the evolutionary specialization of diatoms from phago-mixotrophs to photoautotrophs.</title>
        <authorList>
            <person name="Ban H."/>
            <person name="Sato S."/>
            <person name="Yoshikawa S."/>
            <person name="Yamada K."/>
            <person name="Nakamura Y."/>
            <person name="Ichinomiya M."/>
            <person name="Sato N."/>
            <person name="Blanc-Mathieu R."/>
            <person name="Endo H."/>
            <person name="Kuwata A."/>
            <person name="Ogata H."/>
        </authorList>
    </citation>
    <scope>NUCLEOTIDE SEQUENCE [LARGE SCALE GENOMIC DNA]</scope>
    <source>
        <strain evidence="7">NIES 3700</strain>
    </source>
</reference>
<dbReference type="InterPro" id="IPR002893">
    <property type="entry name" value="Znf_MYND"/>
</dbReference>
<evidence type="ECO:0000256" key="4">
    <source>
        <dbReference type="SAM" id="MobiDB-lite"/>
    </source>
</evidence>
<proteinExistence type="predicted"/>
<keyword evidence="7" id="KW-1185">Reference proteome</keyword>
<feature type="compositionally biased region" description="Low complexity" evidence="4">
    <location>
        <begin position="1"/>
        <end position="18"/>
    </location>
</feature>
<organism evidence="6 7">
    <name type="scientific">Triparma laevis f. longispina</name>
    <dbReference type="NCBI Taxonomy" id="1714387"/>
    <lineage>
        <taxon>Eukaryota</taxon>
        <taxon>Sar</taxon>
        <taxon>Stramenopiles</taxon>
        <taxon>Ochrophyta</taxon>
        <taxon>Bolidophyceae</taxon>
        <taxon>Parmales</taxon>
        <taxon>Triparmaceae</taxon>
        <taxon>Triparma</taxon>
    </lineage>
</organism>
<comment type="caution">
    <text evidence="6">The sequence shown here is derived from an EMBL/GenBank/DDBJ whole genome shotgun (WGS) entry which is preliminary data.</text>
</comment>
<evidence type="ECO:0000256" key="3">
    <source>
        <dbReference type="ARBA" id="ARBA00022833"/>
    </source>
</evidence>
<evidence type="ECO:0000313" key="7">
    <source>
        <dbReference type="Proteomes" id="UP001165122"/>
    </source>
</evidence>
<evidence type="ECO:0000259" key="5">
    <source>
        <dbReference type="Pfam" id="PF01753"/>
    </source>
</evidence>
<keyword evidence="1" id="KW-0479">Metal-binding</keyword>
<keyword evidence="3" id="KW-0862">Zinc</keyword>
<feature type="region of interest" description="Disordered" evidence="4">
    <location>
        <begin position="1"/>
        <end position="20"/>
    </location>
</feature>
<protein>
    <recommendedName>
        <fullName evidence="5">MYND-type domain-containing protein</fullName>
    </recommendedName>
</protein>
<dbReference type="GO" id="GO:0008270">
    <property type="term" value="F:zinc ion binding"/>
    <property type="evidence" value="ECO:0007669"/>
    <property type="project" value="UniProtKB-KW"/>
</dbReference>
<keyword evidence="2" id="KW-0863">Zinc-finger</keyword>